<evidence type="ECO:0000313" key="2">
    <source>
        <dbReference type="Proteomes" id="UP000077069"/>
    </source>
</evidence>
<dbReference type="RefSeq" id="XP_018028925.1">
    <property type="nucleotide sequence ID" value="XM_018179819.1"/>
</dbReference>
<evidence type="ECO:0000313" key="1">
    <source>
        <dbReference type="EMBL" id="OAF98559.1"/>
    </source>
</evidence>
<keyword evidence="2" id="KW-1185">Reference proteome</keyword>
<dbReference type="Proteomes" id="UP000077069">
    <property type="component" value="Unassembled WGS sequence"/>
</dbReference>
<proteinExistence type="predicted"/>
<name>A0A177BW52_9PLEO</name>
<dbReference type="EMBL" id="KV441566">
    <property type="protein sequence ID" value="OAF98559.1"/>
    <property type="molecule type" value="Genomic_DNA"/>
</dbReference>
<accession>A0A177BW52</accession>
<dbReference type="GeneID" id="28763305"/>
<dbReference type="InParanoid" id="A0A177BW52"/>
<protein>
    <submittedName>
        <fullName evidence="1">Uncharacterized protein</fullName>
    </submittedName>
</protein>
<organism evidence="1 2">
    <name type="scientific">Paraphaeosphaeria sporulosa</name>
    <dbReference type="NCBI Taxonomy" id="1460663"/>
    <lineage>
        <taxon>Eukaryota</taxon>
        <taxon>Fungi</taxon>
        <taxon>Dikarya</taxon>
        <taxon>Ascomycota</taxon>
        <taxon>Pezizomycotina</taxon>
        <taxon>Dothideomycetes</taxon>
        <taxon>Pleosporomycetidae</taxon>
        <taxon>Pleosporales</taxon>
        <taxon>Massarineae</taxon>
        <taxon>Didymosphaeriaceae</taxon>
        <taxon>Paraphaeosphaeria</taxon>
    </lineage>
</organism>
<sequence length="74" mass="7936">MSKKRYTCFAVCVLHIAIPIPGGSNWSSQQWRVNILILSGACSCTPIATLQSAARCSVVSPLPVPLAQSFIPSY</sequence>
<dbReference type="AlphaFoldDB" id="A0A177BW52"/>
<reference evidence="1 2" key="1">
    <citation type="submission" date="2016-05" db="EMBL/GenBank/DDBJ databases">
        <title>Comparative analysis of secretome profiles of manganese(II)-oxidizing ascomycete fungi.</title>
        <authorList>
            <consortium name="DOE Joint Genome Institute"/>
            <person name="Zeiner C.A."/>
            <person name="Purvine S.O."/>
            <person name="Zink E.M."/>
            <person name="Wu S."/>
            <person name="Pasa-Tolic L."/>
            <person name="Chaput D.L."/>
            <person name="Haridas S."/>
            <person name="Grigoriev I.V."/>
            <person name="Santelli C.M."/>
            <person name="Hansel C.M."/>
        </authorList>
    </citation>
    <scope>NUCLEOTIDE SEQUENCE [LARGE SCALE GENOMIC DNA]</scope>
    <source>
        <strain evidence="1 2">AP3s5-JAC2a</strain>
    </source>
</reference>
<gene>
    <name evidence="1" type="ORF">CC84DRAFT_1170028</name>
</gene>